<evidence type="ECO:0000313" key="2">
    <source>
        <dbReference type="Proteomes" id="UP001519460"/>
    </source>
</evidence>
<accession>A0ABD0LFT9</accession>
<dbReference type="AlphaFoldDB" id="A0ABD0LFT9"/>
<proteinExistence type="predicted"/>
<dbReference type="EMBL" id="JACVVK020000052">
    <property type="protein sequence ID" value="KAK7498187.1"/>
    <property type="molecule type" value="Genomic_DNA"/>
</dbReference>
<reference evidence="1 2" key="1">
    <citation type="journal article" date="2023" name="Sci. Data">
        <title>Genome assembly of the Korean intertidal mud-creeper Batillaria attramentaria.</title>
        <authorList>
            <person name="Patra A.K."/>
            <person name="Ho P.T."/>
            <person name="Jun S."/>
            <person name="Lee S.J."/>
            <person name="Kim Y."/>
            <person name="Won Y.J."/>
        </authorList>
    </citation>
    <scope>NUCLEOTIDE SEQUENCE [LARGE SCALE GENOMIC DNA]</scope>
    <source>
        <strain evidence="1">Wonlab-2016</strain>
    </source>
</reference>
<sequence>MVLVCVPPVDFVSIARATEINDYCPRKMDRTGPVILTPDGAHLLQRCLAPLEESPAIYLDSGRVSDGYTVLSVSSYHRPQRLSGVLFPGITPSLATPISLSVVTTHSQQKLMDKMETVSRLLAAVLSVV</sequence>
<keyword evidence="2" id="KW-1185">Reference proteome</keyword>
<evidence type="ECO:0000313" key="1">
    <source>
        <dbReference type="EMBL" id="KAK7498187.1"/>
    </source>
</evidence>
<name>A0ABD0LFT9_9CAEN</name>
<gene>
    <name evidence="1" type="ORF">BaRGS_00010447</name>
</gene>
<dbReference type="Proteomes" id="UP001519460">
    <property type="component" value="Unassembled WGS sequence"/>
</dbReference>
<organism evidence="1 2">
    <name type="scientific">Batillaria attramentaria</name>
    <dbReference type="NCBI Taxonomy" id="370345"/>
    <lineage>
        <taxon>Eukaryota</taxon>
        <taxon>Metazoa</taxon>
        <taxon>Spiralia</taxon>
        <taxon>Lophotrochozoa</taxon>
        <taxon>Mollusca</taxon>
        <taxon>Gastropoda</taxon>
        <taxon>Caenogastropoda</taxon>
        <taxon>Sorbeoconcha</taxon>
        <taxon>Cerithioidea</taxon>
        <taxon>Batillariidae</taxon>
        <taxon>Batillaria</taxon>
    </lineage>
</organism>
<protein>
    <submittedName>
        <fullName evidence="1">Uncharacterized protein</fullName>
    </submittedName>
</protein>
<comment type="caution">
    <text evidence="1">The sequence shown here is derived from an EMBL/GenBank/DDBJ whole genome shotgun (WGS) entry which is preliminary data.</text>
</comment>